<evidence type="ECO:0000313" key="1">
    <source>
        <dbReference type="EMBL" id="QHT05712.1"/>
    </source>
</evidence>
<dbReference type="EMBL" id="MN739458">
    <property type="protein sequence ID" value="QHT05712.1"/>
    <property type="molecule type" value="Genomic_DNA"/>
</dbReference>
<sequence>MDKFHKLLELVDKNSDNIPEGDYVNICKLIKEIHDRVKPPSFLLNHNEPMTMPQYEPTGMGEEELGSLRQFIEELDAEWAATDNEPGTSNTQTDTVHTELPNGTMTVETQFNFIPIIPQSDEYYHPYYSNM</sequence>
<protein>
    <submittedName>
        <fullName evidence="1">Uncharacterized protein</fullName>
    </submittedName>
</protein>
<organism evidence="1">
    <name type="scientific">viral metagenome</name>
    <dbReference type="NCBI Taxonomy" id="1070528"/>
    <lineage>
        <taxon>unclassified sequences</taxon>
        <taxon>metagenomes</taxon>
        <taxon>organismal metagenomes</taxon>
    </lineage>
</organism>
<name>A0A6C0CNM3_9ZZZZ</name>
<reference evidence="1" key="1">
    <citation type="journal article" date="2020" name="Nature">
        <title>Giant virus diversity and host interactions through global metagenomics.</title>
        <authorList>
            <person name="Schulz F."/>
            <person name="Roux S."/>
            <person name="Paez-Espino D."/>
            <person name="Jungbluth S."/>
            <person name="Walsh D.A."/>
            <person name="Denef V.J."/>
            <person name="McMahon K.D."/>
            <person name="Konstantinidis K.T."/>
            <person name="Eloe-Fadrosh E.A."/>
            <person name="Kyrpides N.C."/>
            <person name="Woyke T."/>
        </authorList>
    </citation>
    <scope>NUCLEOTIDE SEQUENCE</scope>
    <source>
        <strain evidence="1">GVMAG-M-3300021389-45</strain>
    </source>
</reference>
<dbReference type="AlphaFoldDB" id="A0A6C0CNM3"/>
<proteinExistence type="predicted"/>
<accession>A0A6C0CNM3</accession>